<reference evidence="3 4" key="2">
    <citation type="journal article" date="2017" name="Nature">
        <title>The Apostasia genome and the evolution of orchids.</title>
        <authorList>
            <person name="Zhang G.Q."/>
            <person name="Liu K.W."/>
            <person name="Li Z."/>
            <person name="Lohaus R."/>
            <person name="Hsiao Y.Y."/>
            <person name="Niu S.C."/>
            <person name="Wang J.Y."/>
            <person name="Lin Y.C."/>
            <person name="Xu Q."/>
            <person name="Chen L.J."/>
            <person name="Yoshida K."/>
            <person name="Fujiwara S."/>
            <person name="Wang Z.W."/>
            <person name="Zhang Y.Q."/>
            <person name="Mitsuda N."/>
            <person name="Wang M."/>
            <person name="Liu G.H."/>
            <person name="Pecoraro L."/>
            <person name="Huang H.X."/>
            <person name="Xiao X.J."/>
            <person name="Lin M."/>
            <person name="Wu X.Y."/>
            <person name="Wu W.L."/>
            <person name="Chen Y.Y."/>
            <person name="Chang S.B."/>
            <person name="Sakamoto S."/>
            <person name="Ohme-Takagi M."/>
            <person name="Yagi M."/>
            <person name="Zeng S.J."/>
            <person name="Shen C.Y."/>
            <person name="Yeh C.M."/>
            <person name="Luo Y.B."/>
            <person name="Tsai W.C."/>
            <person name="Van de Peer Y."/>
            <person name="Liu Z.J."/>
        </authorList>
    </citation>
    <scope>NUCLEOTIDE SEQUENCE [LARGE SCALE GENOMIC DNA]</scope>
    <source>
        <tissue evidence="3">The whole plant</tissue>
    </source>
</reference>
<feature type="coiled-coil region" evidence="1">
    <location>
        <begin position="2246"/>
        <end position="2273"/>
    </location>
</feature>
<dbReference type="STRING" id="906689.A0A2I0VKL0"/>
<evidence type="ECO:0000313" key="3">
    <source>
        <dbReference type="EMBL" id="PKU63903.1"/>
    </source>
</evidence>
<reference evidence="3 4" key="1">
    <citation type="journal article" date="2016" name="Sci. Rep.">
        <title>The Dendrobium catenatum Lindl. genome sequence provides insights into polysaccharide synthase, floral development and adaptive evolution.</title>
        <authorList>
            <person name="Zhang G.Q."/>
            <person name="Xu Q."/>
            <person name="Bian C."/>
            <person name="Tsai W.C."/>
            <person name="Yeh C.M."/>
            <person name="Liu K.W."/>
            <person name="Yoshida K."/>
            <person name="Zhang L.S."/>
            <person name="Chang S.B."/>
            <person name="Chen F."/>
            <person name="Shi Y."/>
            <person name="Su Y.Y."/>
            <person name="Zhang Y.Q."/>
            <person name="Chen L.J."/>
            <person name="Yin Y."/>
            <person name="Lin M."/>
            <person name="Huang H."/>
            <person name="Deng H."/>
            <person name="Wang Z.W."/>
            <person name="Zhu S.L."/>
            <person name="Zhao X."/>
            <person name="Deng C."/>
            <person name="Niu S.C."/>
            <person name="Huang J."/>
            <person name="Wang M."/>
            <person name="Liu G.H."/>
            <person name="Yang H.J."/>
            <person name="Xiao X.J."/>
            <person name="Hsiao Y.Y."/>
            <person name="Wu W.L."/>
            <person name="Chen Y.Y."/>
            <person name="Mitsuda N."/>
            <person name="Ohme-Takagi M."/>
            <person name="Luo Y.B."/>
            <person name="Van de Peer Y."/>
            <person name="Liu Z.J."/>
        </authorList>
    </citation>
    <scope>NUCLEOTIDE SEQUENCE [LARGE SCALE GENOMIC DNA]</scope>
    <source>
        <tissue evidence="3">The whole plant</tissue>
    </source>
</reference>
<evidence type="ECO:0000256" key="2">
    <source>
        <dbReference type="SAM" id="MobiDB-lite"/>
    </source>
</evidence>
<feature type="compositionally biased region" description="Polar residues" evidence="2">
    <location>
        <begin position="34"/>
        <end position="44"/>
    </location>
</feature>
<feature type="coiled-coil region" evidence="1">
    <location>
        <begin position="2313"/>
        <end position="2448"/>
    </location>
</feature>
<feature type="coiled-coil region" evidence="1">
    <location>
        <begin position="734"/>
        <end position="761"/>
    </location>
</feature>
<feature type="coiled-coil region" evidence="1">
    <location>
        <begin position="1262"/>
        <end position="1296"/>
    </location>
</feature>
<evidence type="ECO:0000256" key="1">
    <source>
        <dbReference type="SAM" id="Coils"/>
    </source>
</evidence>
<feature type="coiled-coil region" evidence="1">
    <location>
        <begin position="1747"/>
        <end position="1816"/>
    </location>
</feature>
<gene>
    <name evidence="3" type="ORF">MA16_Dca009887</name>
</gene>
<dbReference type="Proteomes" id="UP000233837">
    <property type="component" value="Unassembled WGS sequence"/>
</dbReference>
<dbReference type="PANTHER" id="PTHR43939">
    <property type="entry name" value="COILED-COIL DOMAIN-CONTAINING PROTEIN 158"/>
    <property type="match status" value="1"/>
</dbReference>
<dbReference type="PANTHER" id="PTHR43939:SF50">
    <property type="entry name" value="NUCLEOPORIN"/>
    <property type="match status" value="1"/>
</dbReference>
<feature type="coiled-coil region" evidence="1">
    <location>
        <begin position="1923"/>
        <end position="1964"/>
    </location>
</feature>
<accession>A0A2I0VKL0</accession>
<feature type="region of interest" description="Disordered" evidence="2">
    <location>
        <begin position="1"/>
        <end position="77"/>
    </location>
</feature>
<feature type="coiled-coil region" evidence="1">
    <location>
        <begin position="2127"/>
        <end position="2161"/>
    </location>
</feature>
<feature type="coiled-coil region" evidence="1">
    <location>
        <begin position="1079"/>
        <end position="1123"/>
    </location>
</feature>
<feature type="compositionally biased region" description="Low complexity" evidence="2">
    <location>
        <begin position="58"/>
        <end position="76"/>
    </location>
</feature>
<proteinExistence type="predicted"/>
<evidence type="ECO:0000313" key="4">
    <source>
        <dbReference type="Proteomes" id="UP000233837"/>
    </source>
</evidence>
<keyword evidence="4" id="KW-1185">Reference proteome</keyword>
<organism evidence="3 4">
    <name type="scientific">Dendrobium catenatum</name>
    <dbReference type="NCBI Taxonomy" id="906689"/>
    <lineage>
        <taxon>Eukaryota</taxon>
        <taxon>Viridiplantae</taxon>
        <taxon>Streptophyta</taxon>
        <taxon>Embryophyta</taxon>
        <taxon>Tracheophyta</taxon>
        <taxon>Spermatophyta</taxon>
        <taxon>Magnoliopsida</taxon>
        <taxon>Liliopsida</taxon>
        <taxon>Asparagales</taxon>
        <taxon>Orchidaceae</taxon>
        <taxon>Epidendroideae</taxon>
        <taxon>Malaxideae</taxon>
        <taxon>Dendrobiinae</taxon>
        <taxon>Dendrobium</taxon>
    </lineage>
</organism>
<name>A0A2I0VKL0_9ASPA</name>
<feature type="coiled-coil region" evidence="1">
    <location>
        <begin position="1512"/>
        <end position="1609"/>
    </location>
</feature>
<dbReference type="EMBL" id="KZ503459">
    <property type="protein sequence ID" value="PKU63903.1"/>
    <property type="molecule type" value="Genomic_DNA"/>
</dbReference>
<feature type="region of interest" description="Disordered" evidence="2">
    <location>
        <begin position="154"/>
        <end position="181"/>
    </location>
</feature>
<protein>
    <submittedName>
        <fullName evidence="3">Uncharacterized protein</fullName>
    </submittedName>
</protein>
<feature type="compositionally biased region" description="Polar residues" evidence="2">
    <location>
        <begin position="154"/>
        <end position="163"/>
    </location>
</feature>
<feature type="coiled-coil region" evidence="1">
    <location>
        <begin position="962"/>
        <end position="989"/>
    </location>
</feature>
<dbReference type="OrthoDB" id="649641at2759"/>
<sequence length="2689" mass="303687">MDKSKTRTDMLAAGRKKLQQFRQKKDNKGGGSHAKSSSQVNNPGNEGESEELSKLGQAPASAADAVDANLLDASDSGADQRAEELRLKLEQLPADFIYQEAHGVVLEKSNGSSSGVGHYLDATFSSGISHEVSETSSSSEVVFENGGDLSVSCVNSGKQNGGSHQMEKGAMWGETSSSTLDEPVRLEETNESSALADRVQGSGLNHSLSEEVEKSTYPEQYLENSTSSQITCSLAAISHEGVSVVTWVKSEKMLDEEKVEDQENLLFEDKRKVTTDPAVCGSTRSEEINQCFNPAEESQYAGMNISHESNEGTFNEKKIEIPSSSRGISVDNEELHLELGERTNEGGIELPMDYLTAKDACLGRQSKEAVSVKEIILDARKKGLSSLQGYLKMDSSIGGQLEQEGVLMKASSAVELDSVKRHLYLSFIAKDILQLQLVEQTQLNEDFHQHSSYEVHRLFDLVKKAQESKEMLTEELVQSKSELQFLAIMKDEIETNFLSARKEIEQEYIKCFNLKSELHKSQEDLLHVSNELAICQCSVDALQKENSNLLATLLSETHAKKKLVEEVEFLSSGQSKLTAALMEEADARKKIAEERELLSTQNMNLLSQLTAKEEKLQIAIEKKVELQDNLRELWSYFEKLFEENFYLSCNLDICNAKIKEMDSGTFVPSCHGQEGQISNDDLINFTIDLSQPFYEESNVNVSSSTKLKSNSQFQNHGCVLQKDDGKDSDSFALLKVLKEHLQEAKTKLQDLEKSVQMVHSDSLFLSGSSGIGNTAGVSKLIKAFESKAHHVGGGVDEVPSTLVVRSEDSYTLSREHTLSLSNALNKIELELGKVEILVMDSQHDREALKKYKMDCETQKHQNDSLQVAFDELARKVPDYEPKLCEMHKHIDELHQHVNEEAAGFLDEIELLKNKVSEDAFILKQERDDLLGMIMEAVGKLDASTGLKVLENLDTKSHAMVSVDAAILEIEKLNDKVEEINHNYSTLHDSHKELNKSVMDIEGRHAFVIELFYKFYGNLMNLIHEAQQNTGDVAINANANAEKVLEFLPEKCEMAINYLQKLFSEWGYLLSRNTELDLVLSIRNQEIEELNTRLKELELQSNIKDGLESTLLNKTKEIEEVKRRCFRLANQLENHESCKDLYVHGKSWERGDVVVSKDDNVVVNSFISLLLRLEELVSFHLYNYDEILEQIMLSKKHIQDAYMLMGVSTDDCSLPLPALLSDAFIPKVIALHERLKLLTVSNVQKETEIQILKEGMSKIEETLEASCRELQLKTSEIEQLEQKLSSVREKLGIAVAKGKGLIVQRDSLKQSLIEKTSELEKSAQDLLLKDSLLDELETKLKSCSEVERIEALESELSYIRNSATVLRDSFLQKDSVLQRIEEVLEDLELPDDFHDKDILEKIELLSRFVIDHPSSTVTDLEQKSLEERTHSDAERCVVIDANKCTGPGSNIDFDVLKKKHEELQSKFYGLAEHNDILEQSLLERNNLVQKWEELLDRIELPSHMQTTEPVDKIEWLGRELSEVNQEKDSLQLKIDNLETSLDMLIADVEESHKKLSELTAEVSAAKSEKEFFVESLEKLRIEHFSLSEKAVHDERNKENLQKELDDLRDKLIDNAQFEYYKDIENKLQKLHYLIDSTLMEHDKLDFISGGSLVEHLEESLKKLIDNYTAHLNKSSNIVPINETLLDKSSSDHGKMVPDESSPVHGKMVPEEALLAKESGLASMSLELDRISNKLYSVEQDRDSIFGKCQSLILEVEDLKMQVDVLNVQRNADLEKYQSLALNLDAMEKQRDSLQEQLTLEEQKNASLKEKLNLAVRKGKGLVQQRDSLKQTVDEMNTFLGQLKIDHSQQIESLISEKSLLMHRLADVELKLQDSNQNYSTLLTTLNAIDLESEANDIDPFEKLRVVNSILLDLRSSTAAAEREANKSKRAAELLITELNEVQERNDILQDELLKAEASLSKYSKQKDDSLSRLENVMSVHFEERTRLAKNLMDSILVIDHLKEGLLQSSKILSVVLSKDVDLFNLVDALWEFTLDEFCSSDKSKQLVLISSGILSSNEQKNEEISLSISDSAPLKIHQNVDETLLFEHFALANQALHECKNHCNALRERVCNHSVFLDKKAVYLSETVEAVKRRNSSLKDTSESLKREITHLESKLKQKDAKICSIYRNLTVLYEACSTLVMETFRRKSQITGNTGTLGENVLNLDIFRTLPSYAMGEVEDVHSMDDCIKMMVESILSTVKDTNSTNELVERTERELKATVLALQRELQEKDIQMNRVCEELVSQIKDAETVAKRSMADLDSSRAQFFNLEKKAEAVETNKNLLELRLNELQNVEALSKLLQERINSLTESVNAKDQEIEALMQALDEEETQMEALESRNKDMENLLQQRVVQLETLETSNAKTMAKLSTTVSKFDELHNLSETLLLEVENLQSQLHERDLEISFLRKEVTRCSNDVLASQENSKKYSLEVHELLTWMSGMVSYFGGPPVQFDDQETSQIHLYIGILGKKIASTINELEELRATVQSKDALLETERGRIEELLSRTEGLESYLHGKERLEQSQGGRGSDQQSSNSSGALEIEQMVQRNKASSGPIAAIVRSGRKVNNDHIAIAIDSEKDDGALEDEDDDKAHGFKSLTKSRLVPRATRPIVDRIDGIWVSAERLLMRQPSLRLAFLIYWVALHALLASFI</sequence>
<keyword evidence="1" id="KW-0175">Coiled coil</keyword>